<dbReference type="OrthoDB" id="2556122at2759"/>
<evidence type="ECO:0000259" key="2">
    <source>
        <dbReference type="Pfam" id="PF13373"/>
    </source>
</evidence>
<proteinExistence type="predicted"/>
<keyword evidence="1" id="KW-1133">Transmembrane helix</keyword>
<sequence>MENNSEPQLQQTIGFDRLIGLGLPQEEVDNLRRQFHLLRHTYDMNTEQGRQLEEEWLNAQRGDENQFEITQNDFLIGLLIGLFGGLVAIIFRESISKKKIFGLYCGVALNIIIGIQRLWFS</sequence>
<evidence type="ECO:0000313" key="4">
    <source>
        <dbReference type="Proteomes" id="UP000193719"/>
    </source>
</evidence>
<gene>
    <name evidence="3" type="ORF">BCR36DRAFT_35870</name>
</gene>
<dbReference type="PANTHER" id="PTHR28049:SF1">
    <property type="entry name" value="DSC E3 UBIQUITIN LIGASE COMPLEX SUBUNIT 3"/>
    <property type="match status" value="1"/>
</dbReference>
<name>A0A1Y1VD48_9FUNG</name>
<dbReference type="AlphaFoldDB" id="A0A1Y1VD48"/>
<dbReference type="InterPro" id="IPR025390">
    <property type="entry name" value="Dsc3_C"/>
</dbReference>
<keyword evidence="1" id="KW-0812">Transmembrane</keyword>
<dbReference type="Pfam" id="PF13373">
    <property type="entry name" value="Dsc3_C"/>
    <property type="match status" value="1"/>
</dbReference>
<dbReference type="GO" id="GO:0044695">
    <property type="term" value="C:Dsc E3 ubiquitin ligase complex"/>
    <property type="evidence" value="ECO:0007669"/>
    <property type="project" value="InterPro"/>
</dbReference>
<dbReference type="Proteomes" id="UP000193719">
    <property type="component" value="Unassembled WGS sequence"/>
</dbReference>
<evidence type="ECO:0000313" key="3">
    <source>
        <dbReference type="EMBL" id="ORX52224.1"/>
    </source>
</evidence>
<protein>
    <recommendedName>
        <fullName evidence="2">DSC E3 ubiquitin ligase complex subunit 3 C-terminal domain-containing protein</fullName>
    </recommendedName>
</protein>
<dbReference type="EMBL" id="MCFH01000016">
    <property type="protein sequence ID" value="ORX52224.1"/>
    <property type="molecule type" value="Genomic_DNA"/>
</dbReference>
<reference evidence="3 4" key="2">
    <citation type="submission" date="2016-08" db="EMBL/GenBank/DDBJ databases">
        <title>Pervasive Adenine N6-methylation of Active Genes in Fungi.</title>
        <authorList>
            <consortium name="DOE Joint Genome Institute"/>
            <person name="Mondo S.J."/>
            <person name="Dannebaum R.O."/>
            <person name="Kuo R.C."/>
            <person name="Labutti K."/>
            <person name="Haridas S."/>
            <person name="Kuo A."/>
            <person name="Salamov A."/>
            <person name="Ahrendt S.R."/>
            <person name="Lipzen A."/>
            <person name="Sullivan W."/>
            <person name="Andreopoulos W.B."/>
            <person name="Clum A."/>
            <person name="Lindquist E."/>
            <person name="Daum C."/>
            <person name="Ramamoorthy G.K."/>
            <person name="Gryganskyi A."/>
            <person name="Culley D."/>
            <person name="Magnuson J.K."/>
            <person name="James T.Y."/>
            <person name="O'Malley M.A."/>
            <person name="Stajich J.E."/>
            <person name="Spatafora J.W."/>
            <person name="Visel A."/>
            <person name="Grigoriev I.V."/>
        </authorList>
    </citation>
    <scope>NUCLEOTIDE SEQUENCE [LARGE SCALE GENOMIC DNA]</scope>
    <source>
        <strain evidence="4">finn</strain>
    </source>
</reference>
<keyword evidence="4" id="KW-1185">Reference proteome</keyword>
<dbReference type="GO" id="GO:0005783">
    <property type="term" value="C:endoplasmic reticulum"/>
    <property type="evidence" value="ECO:0007669"/>
    <property type="project" value="TreeGrafter"/>
</dbReference>
<accession>A0A1Y1VD48</accession>
<comment type="caution">
    <text evidence="3">The sequence shown here is derived from an EMBL/GenBank/DDBJ whole genome shotgun (WGS) entry which is preliminary data.</text>
</comment>
<organism evidence="3 4">
    <name type="scientific">Piromyces finnis</name>
    <dbReference type="NCBI Taxonomy" id="1754191"/>
    <lineage>
        <taxon>Eukaryota</taxon>
        <taxon>Fungi</taxon>
        <taxon>Fungi incertae sedis</taxon>
        <taxon>Chytridiomycota</taxon>
        <taxon>Chytridiomycota incertae sedis</taxon>
        <taxon>Neocallimastigomycetes</taxon>
        <taxon>Neocallimastigales</taxon>
        <taxon>Neocallimastigaceae</taxon>
        <taxon>Piromyces</taxon>
    </lineage>
</organism>
<feature type="transmembrane region" description="Helical" evidence="1">
    <location>
        <begin position="100"/>
        <end position="120"/>
    </location>
</feature>
<dbReference type="PANTHER" id="PTHR28049">
    <property type="entry name" value="TRANSMEMBRANE PROTEIN YOR223W"/>
    <property type="match status" value="1"/>
</dbReference>
<feature type="domain" description="DSC E3 ubiquitin ligase complex subunit 3 C-terminal" evidence="2">
    <location>
        <begin position="13"/>
        <end position="65"/>
    </location>
</feature>
<reference evidence="3 4" key="1">
    <citation type="submission" date="2016-08" db="EMBL/GenBank/DDBJ databases">
        <title>Genomes of anaerobic fungi encode conserved fungal cellulosomes for biomass hydrolysis.</title>
        <authorList>
            <consortium name="DOE Joint Genome Institute"/>
            <person name="Haitjema C.H."/>
            <person name="Gilmore S.P."/>
            <person name="Henske J.K."/>
            <person name="Solomon K.V."/>
            <person name="De Groot R."/>
            <person name="Kuo A."/>
            <person name="Mondo S.J."/>
            <person name="Salamov A.A."/>
            <person name="Labutti K."/>
            <person name="Zhao Z."/>
            <person name="Chiniquy J."/>
            <person name="Barry K."/>
            <person name="Brewer H.M."/>
            <person name="Purvine S.O."/>
            <person name="Wright A.T."/>
            <person name="Boxma B."/>
            <person name="Van Alen T."/>
            <person name="Hackstein J.H."/>
            <person name="Baker S.E."/>
            <person name="Grigoriev I.V."/>
            <person name="O'Malley M.A."/>
        </authorList>
    </citation>
    <scope>NUCLEOTIDE SEQUENCE [LARGE SCALE GENOMIC DNA]</scope>
    <source>
        <strain evidence="4">finn</strain>
    </source>
</reference>
<dbReference type="STRING" id="1754191.A0A1Y1VD48"/>
<dbReference type="InterPro" id="IPR045226">
    <property type="entry name" value="Dsc3"/>
</dbReference>
<keyword evidence="1" id="KW-0472">Membrane</keyword>
<feature type="transmembrane region" description="Helical" evidence="1">
    <location>
        <begin position="74"/>
        <end position="91"/>
    </location>
</feature>
<evidence type="ECO:0000256" key="1">
    <source>
        <dbReference type="SAM" id="Phobius"/>
    </source>
</evidence>